<protein>
    <recommendedName>
        <fullName evidence="5">ABC transporter substrate-binding protein</fullName>
    </recommendedName>
</protein>
<dbReference type="Pfam" id="PF01547">
    <property type="entry name" value="SBP_bac_1"/>
    <property type="match status" value="1"/>
</dbReference>
<keyword evidence="2" id="KW-0813">Transport</keyword>
<dbReference type="EMBL" id="UINC01091573">
    <property type="protein sequence ID" value="SVC44449.1"/>
    <property type="molecule type" value="Genomic_DNA"/>
</dbReference>
<dbReference type="PANTHER" id="PTHR43649:SF34">
    <property type="entry name" value="ABC TRANSPORTER PERIPLASMIC-BINDING PROTEIN YCJN-RELATED"/>
    <property type="match status" value="1"/>
</dbReference>
<dbReference type="SUPFAM" id="SSF53850">
    <property type="entry name" value="Periplasmic binding protein-like II"/>
    <property type="match status" value="1"/>
</dbReference>
<dbReference type="Gene3D" id="3.40.190.10">
    <property type="entry name" value="Periplasmic binding protein-like II"/>
    <property type="match status" value="2"/>
</dbReference>
<evidence type="ECO:0000256" key="3">
    <source>
        <dbReference type="ARBA" id="ARBA00022729"/>
    </source>
</evidence>
<evidence type="ECO:0000313" key="4">
    <source>
        <dbReference type="EMBL" id="SVC44449.1"/>
    </source>
</evidence>
<feature type="non-terminal residue" evidence="4">
    <location>
        <position position="362"/>
    </location>
</feature>
<name>A0A382M6F7_9ZZZZ</name>
<dbReference type="PANTHER" id="PTHR43649">
    <property type="entry name" value="ARABINOSE-BINDING PROTEIN-RELATED"/>
    <property type="match status" value="1"/>
</dbReference>
<proteinExistence type="inferred from homology"/>
<organism evidence="4">
    <name type="scientific">marine metagenome</name>
    <dbReference type="NCBI Taxonomy" id="408172"/>
    <lineage>
        <taxon>unclassified sequences</taxon>
        <taxon>metagenomes</taxon>
        <taxon>ecological metagenomes</taxon>
    </lineage>
</organism>
<keyword evidence="3" id="KW-0732">Signal</keyword>
<dbReference type="InterPro" id="IPR006059">
    <property type="entry name" value="SBP"/>
</dbReference>
<sequence>MKINRRSFVKKMGTYGTGLVAANAASIALSKKAKAAKEITTTFMKSGTYDLAAESIEKEFEKDTGIELEIVTSPWSVLNQNHIADLTTGTGEFDVMSGEFWIATVFNHMLPLDSYVKRDGYGSTIIDRLWEPGPSNFFGGKRIGVPHSADAYSIIYRKDIFDKYNIDPNWTTWKEYIYTANQLKKALKGQDIAPISFAWGAPDQAAAIFLGAYDGMMVNANGEYAINKGKAVSALNLMVETAEYGPSNAKALSIDESNAVFLDGKAATLICWPSFVRSSADKPSDSKVVGKWELGNWPGPGFPMVSAWNLFISKYSSDPDSAWKWITYHGDSERSKQFMEDFGIGSPHRTTYEDQVLLRKHG</sequence>
<dbReference type="AlphaFoldDB" id="A0A382M6F7"/>
<dbReference type="InterPro" id="IPR006311">
    <property type="entry name" value="TAT_signal"/>
</dbReference>
<accession>A0A382M6F7</accession>
<evidence type="ECO:0000256" key="1">
    <source>
        <dbReference type="ARBA" id="ARBA00008520"/>
    </source>
</evidence>
<gene>
    <name evidence="4" type="ORF">METZ01_LOCUS297303</name>
</gene>
<dbReference type="InterPro" id="IPR050490">
    <property type="entry name" value="Bact_solute-bd_prot1"/>
</dbReference>
<dbReference type="PROSITE" id="PS51318">
    <property type="entry name" value="TAT"/>
    <property type="match status" value="1"/>
</dbReference>
<evidence type="ECO:0000256" key="2">
    <source>
        <dbReference type="ARBA" id="ARBA00022448"/>
    </source>
</evidence>
<evidence type="ECO:0008006" key="5">
    <source>
        <dbReference type="Google" id="ProtNLM"/>
    </source>
</evidence>
<comment type="similarity">
    <text evidence="1">Belongs to the bacterial solute-binding protein 1 family.</text>
</comment>
<reference evidence="4" key="1">
    <citation type="submission" date="2018-05" db="EMBL/GenBank/DDBJ databases">
        <authorList>
            <person name="Lanie J.A."/>
            <person name="Ng W.-L."/>
            <person name="Kazmierczak K.M."/>
            <person name="Andrzejewski T.M."/>
            <person name="Davidsen T.M."/>
            <person name="Wayne K.J."/>
            <person name="Tettelin H."/>
            <person name="Glass J.I."/>
            <person name="Rusch D."/>
            <person name="Podicherti R."/>
            <person name="Tsui H.-C.T."/>
            <person name="Winkler M.E."/>
        </authorList>
    </citation>
    <scope>NUCLEOTIDE SEQUENCE</scope>
</reference>